<dbReference type="PANTHER" id="PTHR39339:SF1">
    <property type="entry name" value="CHAD DOMAIN-CONTAINING PROTEIN"/>
    <property type="match status" value="1"/>
</dbReference>
<dbReference type="Pfam" id="PF05235">
    <property type="entry name" value="CHAD"/>
    <property type="match status" value="1"/>
</dbReference>
<dbReference type="PANTHER" id="PTHR39339">
    <property type="entry name" value="SLR1444 PROTEIN"/>
    <property type="match status" value="1"/>
</dbReference>
<gene>
    <name evidence="2" type="ORF">A1359_12805</name>
</gene>
<feature type="domain" description="CHAD" evidence="1">
    <location>
        <begin position="1"/>
        <end position="272"/>
    </location>
</feature>
<protein>
    <recommendedName>
        <fullName evidence="1">CHAD domain-containing protein</fullName>
    </recommendedName>
</protein>
<dbReference type="InterPro" id="IPR038186">
    <property type="entry name" value="CHAD_dom_sf"/>
</dbReference>
<comment type="caution">
    <text evidence="2">The sequence shown here is derived from an EMBL/GenBank/DDBJ whole genome shotgun (WGS) entry which is preliminary data.</text>
</comment>
<evidence type="ECO:0000259" key="1">
    <source>
        <dbReference type="PROSITE" id="PS51708"/>
    </source>
</evidence>
<name>A0A177N7J3_9GAMM</name>
<dbReference type="PROSITE" id="PS51708">
    <property type="entry name" value="CHAD"/>
    <property type="match status" value="1"/>
</dbReference>
<sequence>MQDGQLLLTAFDKLWKKYCKRLQHCQQAASEDAVHKFRICCRRLLAIIELLQAIAPQKALGKLRKNLKSQLDQFDELRDTQVMLLEVSSNSDKLPELATFQRYLQLNEQRLLAKAPSSFLDLNSKTLHKLQQQALKTLAKEFGKTDLKPLILATIDNTYSIALERYRAIDPNQTDTLHRHRIAVKKLRYMLASAQVLLPDLPEDHLKRLQTYLTYLGEIQNSCVLLNSLNRFFAHQPPDMLQKHYQQRHQAILNDYMTQRSEILQFWRQQKNDPFPWAQ</sequence>
<dbReference type="RefSeq" id="WP_066984610.1">
    <property type="nucleotide sequence ID" value="NZ_LUUI01000123.1"/>
</dbReference>
<dbReference type="OrthoDB" id="5566422at2"/>
<accession>A0A177N7J3</accession>
<dbReference type="EMBL" id="LUUI01000123">
    <property type="protein sequence ID" value="OAI13110.1"/>
    <property type="molecule type" value="Genomic_DNA"/>
</dbReference>
<dbReference type="AlphaFoldDB" id="A0A177N7J3"/>
<organism evidence="2 3">
    <name type="scientific">Methylomonas lenta</name>
    <dbReference type="NCBI Taxonomy" id="980561"/>
    <lineage>
        <taxon>Bacteria</taxon>
        <taxon>Pseudomonadati</taxon>
        <taxon>Pseudomonadota</taxon>
        <taxon>Gammaproteobacteria</taxon>
        <taxon>Methylococcales</taxon>
        <taxon>Methylococcaceae</taxon>
        <taxon>Methylomonas</taxon>
    </lineage>
</organism>
<dbReference type="SMART" id="SM00880">
    <property type="entry name" value="CHAD"/>
    <property type="match status" value="1"/>
</dbReference>
<dbReference type="STRING" id="980561.A1359_12805"/>
<evidence type="ECO:0000313" key="3">
    <source>
        <dbReference type="Proteomes" id="UP000078476"/>
    </source>
</evidence>
<evidence type="ECO:0000313" key="2">
    <source>
        <dbReference type="EMBL" id="OAI13110.1"/>
    </source>
</evidence>
<keyword evidence="3" id="KW-1185">Reference proteome</keyword>
<dbReference type="Proteomes" id="UP000078476">
    <property type="component" value="Unassembled WGS sequence"/>
</dbReference>
<proteinExistence type="predicted"/>
<dbReference type="Gene3D" id="1.40.20.10">
    <property type="entry name" value="CHAD domain"/>
    <property type="match status" value="1"/>
</dbReference>
<dbReference type="InterPro" id="IPR007899">
    <property type="entry name" value="CHAD_dom"/>
</dbReference>
<reference evidence="2 3" key="1">
    <citation type="submission" date="2016-03" db="EMBL/GenBank/DDBJ databases">
        <authorList>
            <person name="Ploux O."/>
        </authorList>
    </citation>
    <scope>NUCLEOTIDE SEQUENCE [LARGE SCALE GENOMIC DNA]</scope>
    <source>
        <strain evidence="2 3">R-45370</strain>
    </source>
</reference>